<protein>
    <submittedName>
        <fullName evidence="1">Uncharacterized protein</fullName>
    </submittedName>
</protein>
<name>A0A443ZS56_9PSED</name>
<sequence>MADMAGIERSKTANSVKAEVDDVEGEAAACWADSENLLTGCIALTAAPFLAALRTRRGGVPQAQAGDIVPSMKV</sequence>
<evidence type="ECO:0000313" key="1">
    <source>
        <dbReference type="EMBL" id="RWU22194.1"/>
    </source>
</evidence>
<accession>A0A443ZS56</accession>
<evidence type="ECO:0000313" key="2">
    <source>
        <dbReference type="Proteomes" id="UP000288983"/>
    </source>
</evidence>
<dbReference type="EMBL" id="QJRG01000044">
    <property type="protein sequence ID" value="RWU22194.1"/>
    <property type="molecule type" value="Genomic_DNA"/>
</dbReference>
<dbReference type="AlphaFoldDB" id="A0A443ZS56"/>
<reference evidence="1 2" key="1">
    <citation type="submission" date="2018-06" db="EMBL/GenBank/DDBJ databases">
        <title>Bacteria isolated from soil of Wuhan.</title>
        <authorList>
            <person name="Wei X."/>
            <person name="Chunhua H."/>
        </authorList>
    </citation>
    <scope>NUCLEOTIDE SEQUENCE [LARGE SCALE GENOMIC DNA]</scope>
    <source>
        <strain evidence="2">xwS2</strain>
    </source>
</reference>
<gene>
    <name evidence="1" type="ORF">DM813_13500</name>
</gene>
<organism evidence="1 2">
    <name type="scientific">Pseudomonas alkylphenolica</name>
    <dbReference type="NCBI Taxonomy" id="237609"/>
    <lineage>
        <taxon>Bacteria</taxon>
        <taxon>Pseudomonadati</taxon>
        <taxon>Pseudomonadota</taxon>
        <taxon>Gammaproteobacteria</taxon>
        <taxon>Pseudomonadales</taxon>
        <taxon>Pseudomonadaceae</taxon>
        <taxon>Pseudomonas</taxon>
    </lineage>
</organism>
<comment type="caution">
    <text evidence="1">The sequence shown here is derived from an EMBL/GenBank/DDBJ whole genome shotgun (WGS) entry which is preliminary data.</text>
</comment>
<proteinExistence type="predicted"/>
<dbReference type="Proteomes" id="UP000288983">
    <property type="component" value="Unassembled WGS sequence"/>
</dbReference>